<protein>
    <submittedName>
        <fullName evidence="5">SDR family NAD(P)-dependent oxidoreductase</fullName>
    </submittedName>
</protein>
<evidence type="ECO:0000313" key="6">
    <source>
        <dbReference type="Proteomes" id="UP001185927"/>
    </source>
</evidence>
<feature type="region of interest" description="Disordered" evidence="4">
    <location>
        <begin position="198"/>
        <end position="229"/>
    </location>
</feature>
<keyword evidence="6" id="KW-1185">Reference proteome</keyword>
<sequence length="275" mass="29602">MKLRQEQVAVVTGGASGIGLALCEEFAKRGLHVVISDIDDTSLAAAAERLSSYPGKVLTSVVDVTDAAAVDGLAHETIDKFGRVDVICNNAGTVGKNMPIWEFERVEWEWIFGVDLWGVIHGISSFVPHLVAQGSGHVVNTASMAGITTVPLNGPYNAAKEAVMSISDTLLADLKQRAPEVGVTVLCPGPTKTRLLTEGPRDRPDHLKAAQDNGIDPTKNPNTFAGSGAELSLPEDVARMTLEAVERNQFLLAPHSGSRDRFDQRIQRWRNDISE</sequence>
<dbReference type="RefSeq" id="WP_317545602.1">
    <property type="nucleotide sequence ID" value="NZ_JAWLKB010000032.1"/>
</dbReference>
<dbReference type="InterPro" id="IPR036291">
    <property type="entry name" value="NAD(P)-bd_dom_sf"/>
</dbReference>
<evidence type="ECO:0000256" key="1">
    <source>
        <dbReference type="ARBA" id="ARBA00006484"/>
    </source>
</evidence>
<dbReference type="SUPFAM" id="SSF51735">
    <property type="entry name" value="NAD(P)-binding Rossmann-fold domains"/>
    <property type="match status" value="1"/>
</dbReference>
<dbReference type="Gene3D" id="3.40.50.720">
    <property type="entry name" value="NAD(P)-binding Rossmann-like Domain"/>
    <property type="match status" value="1"/>
</dbReference>
<comment type="similarity">
    <text evidence="1 3">Belongs to the short-chain dehydrogenases/reductases (SDR) family.</text>
</comment>
<dbReference type="PRINTS" id="PR00080">
    <property type="entry name" value="SDRFAMILY"/>
</dbReference>
<evidence type="ECO:0000256" key="4">
    <source>
        <dbReference type="SAM" id="MobiDB-lite"/>
    </source>
</evidence>
<gene>
    <name evidence="5" type="ORF">R3Q16_31425</name>
</gene>
<dbReference type="InterPro" id="IPR002347">
    <property type="entry name" value="SDR_fam"/>
</dbReference>
<dbReference type="Pfam" id="PF00106">
    <property type="entry name" value="adh_short"/>
    <property type="match status" value="1"/>
</dbReference>
<dbReference type="Proteomes" id="UP001185927">
    <property type="component" value="Unassembled WGS sequence"/>
</dbReference>
<evidence type="ECO:0000313" key="5">
    <source>
        <dbReference type="EMBL" id="MDV6271141.1"/>
    </source>
</evidence>
<evidence type="ECO:0000256" key="3">
    <source>
        <dbReference type="RuleBase" id="RU000363"/>
    </source>
</evidence>
<dbReference type="PRINTS" id="PR00081">
    <property type="entry name" value="GDHRDH"/>
</dbReference>
<dbReference type="CDD" id="cd05233">
    <property type="entry name" value="SDR_c"/>
    <property type="match status" value="1"/>
</dbReference>
<name>A0ABU4C3R1_RHOGO</name>
<accession>A0ABU4C3R1</accession>
<dbReference type="EMBL" id="JAWLKB010000032">
    <property type="protein sequence ID" value="MDV6271141.1"/>
    <property type="molecule type" value="Genomic_DNA"/>
</dbReference>
<feature type="compositionally biased region" description="Basic and acidic residues" evidence="4">
    <location>
        <begin position="199"/>
        <end position="209"/>
    </location>
</feature>
<evidence type="ECO:0000256" key="2">
    <source>
        <dbReference type="ARBA" id="ARBA00023002"/>
    </source>
</evidence>
<reference evidence="5 6" key="1">
    <citation type="submission" date="2023-10" db="EMBL/GenBank/DDBJ databases">
        <title>Development of a sustainable strategy for remediation of hydrocarbon-contaminated territories based on the waste exchange concept.</title>
        <authorList>
            <person name="Krivoruchko A."/>
        </authorList>
    </citation>
    <scope>NUCLEOTIDE SEQUENCE [LARGE SCALE GENOMIC DNA]</scope>
    <source>
        <strain evidence="5 6">IEGM 1203</strain>
    </source>
</reference>
<comment type="caution">
    <text evidence="5">The sequence shown here is derived from an EMBL/GenBank/DDBJ whole genome shotgun (WGS) entry which is preliminary data.</text>
</comment>
<proteinExistence type="inferred from homology"/>
<dbReference type="PANTHER" id="PTHR43391:SF26">
    <property type="entry name" value="BLL7251 PROTEIN"/>
    <property type="match status" value="1"/>
</dbReference>
<organism evidence="5 6">
    <name type="scientific">Rhodococcus globerulus</name>
    <dbReference type="NCBI Taxonomy" id="33008"/>
    <lineage>
        <taxon>Bacteria</taxon>
        <taxon>Bacillati</taxon>
        <taxon>Actinomycetota</taxon>
        <taxon>Actinomycetes</taxon>
        <taxon>Mycobacteriales</taxon>
        <taxon>Nocardiaceae</taxon>
        <taxon>Rhodococcus</taxon>
    </lineage>
</organism>
<dbReference type="PANTHER" id="PTHR43391">
    <property type="entry name" value="RETINOL DEHYDROGENASE-RELATED"/>
    <property type="match status" value="1"/>
</dbReference>
<keyword evidence="2" id="KW-0560">Oxidoreductase</keyword>